<evidence type="ECO:0000313" key="6">
    <source>
        <dbReference type="Proteomes" id="UP000037146"/>
    </source>
</evidence>
<dbReference type="Proteomes" id="UP000037146">
    <property type="component" value="Unassembled WGS sequence"/>
</dbReference>
<proteinExistence type="predicted"/>
<evidence type="ECO:0000256" key="2">
    <source>
        <dbReference type="ARBA" id="ARBA00022827"/>
    </source>
</evidence>
<dbReference type="PROSITE" id="PS51387">
    <property type="entry name" value="FAD_PCMH"/>
    <property type="match status" value="1"/>
</dbReference>
<dbReference type="GO" id="GO:0016491">
    <property type="term" value="F:oxidoreductase activity"/>
    <property type="evidence" value="ECO:0007669"/>
    <property type="project" value="UniProtKB-KW"/>
</dbReference>
<dbReference type="InterPro" id="IPR016167">
    <property type="entry name" value="FAD-bd_PCMH_sub1"/>
</dbReference>
<dbReference type="SUPFAM" id="SSF55447">
    <property type="entry name" value="CO dehydrogenase flavoprotein C-terminal domain-like"/>
    <property type="match status" value="1"/>
</dbReference>
<keyword evidence="2" id="KW-0274">FAD</keyword>
<dbReference type="EMBL" id="LFZW01000001">
    <property type="protein sequence ID" value="KMY50426.1"/>
    <property type="molecule type" value="Genomic_DNA"/>
</dbReference>
<dbReference type="Pfam" id="PF00941">
    <property type="entry name" value="FAD_binding_5"/>
    <property type="match status" value="1"/>
</dbReference>
<dbReference type="OrthoDB" id="9774454at2"/>
<dbReference type="Gene3D" id="3.30.43.10">
    <property type="entry name" value="Uridine Diphospho-n-acetylenolpyruvylglucosamine Reductase, domain 2"/>
    <property type="match status" value="1"/>
</dbReference>
<dbReference type="AlphaFoldDB" id="A0A0K9GUV3"/>
<keyword evidence="1" id="KW-0285">Flavoprotein</keyword>
<keyword evidence="3" id="KW-0560">Oxidoreductase</keyword>
<dbReference type="SMART" id="SM01092">
    <property type="entry name" value="CO_deh_flav_C"/>
    <property type="match status" value="1"/>
</dbReference>
<dbReference type="PATRIC" id="fig|1679170.3.peg.3132"/>
<dbReference type="PANTHER" id="PTHR42659">
    <property type="entry name" value="XANTHINE DEHYDROGENASE SUBUNIT C-RELATED"/>
    <property type="match status" value="1"/>
</dbReference>
<evidence type="ECO:0000256" key="3">
    <source>
        <dbReference type="ARBA" id="ARBA00023002"/>
    </source>
</evidence>
<evidence type="ECO:0000259" key="4">
    <source>
        <dbReference type="PROSITE" id="PS51387"/>
    </source>
</evidence>
<gene>
    <name evidence="5" type="ORF">AC625_13710</name>
</gene>
<dbReference type="InterPro" id="IPR036683">
    <property type="entry name" value="CO_DH_flav_C_dom_sf"/>
</dbReference>
<name>A0A0K9GUV3_9BACI</name>
<dbReference type="InterPro" id="IPR016166">
    <property type="entry name" value="FAD-bd_PCMH"/>
</dbReference>
<evidence type="ECO:0000256" key="1">
    <source>
        <dbReference type="ARBA" id="ARBA00022630"/>
    </source>
</evidence>
<dbReference type="GO" id="GO:0071949">
    <property type="term" value="F:FAD binding"/>
    <property type="evidence" value="ECO:0007669"/>
    <property type="project" value="InterPro"/>
</dbReference>
<dbReference type="PANTHER" id="PTHR42659:SF2">
    <property type="entry name" value="XANTHINE DEHYDROGENASE SUBUNIT C-RELATED"/>
    <property type="match status" value="1"/>
</dbReference>
<feature type="domain" description="FAD-binding PCMH-type" evidence="4">
    <location>
        <begin position="1"/>
        <end position="174"/>
    </location>
</feature>
<protein>
    <submittedName>
        <fullName evidence="5">Xanthine dehydrogenase</fullName>
    </submittedName>
</protein>
<accession>A0A0K9GUV3</accession>
<dbReference type="Gene3D" id="3.30.390.50">
    <property type="entry name" value="CO dehydrogenase flavoprotein, C-terminal domain"/>
    <property type="match status" value="1"/>
</dbReference>
<dbReference type="InterPro" id="IPR005107">
    <property type="entry name" value="CO_DH_flav_C"/>
</dbReference>
<dbReference type="SUPFAM" id="SSF56176">
    <property type="entry name" value="FAD-binding/transporter-associated domain-like"/>
    <property type="match status" value="1"/>
</dbReference>
<reference evidence="6" key="1">
    <citation type="submission" date="2015-07" db="EMBL/GenBank/DDBJ databases">
        <title>Genome sequencing project for genomic taxonomy and phylogenomics of Bacillus-like bacteria.</title>
        <authorList>
            <person name="Liu B."/>
            <person name="Wang J."/>
            <person name="Zhu Y."/>
            <person name="Liu G."/>
            <person name="Chen Q."/>
            <person name="Chen Z."/>
            <person name="Lan J."/>
            <person name="Che J."/>
            <person name="Ge C."/>
            <person name="Shi H."/>
            <person name="Pan Z."/>
            <person name="Liu X."/>
        </authorList>
    </citation>
    <scope>NUCLEOTIDE SEQUENCE [LARGE SCALE GENOMIC DNA]</scope>
    <source>
        <strain evidence="6">FJAT-27997</strain>
    </source>
</reference>
<dbReference type="STRING" id="1679170.AC625_13710"/>
<dbReference type="Gene3D" id="3.30.465.10">
    <property type="match status" value="1"/>
</dbReference>
<evidence type="ECO:0000313" key="5">
    <source>
        <dbReference type="EMBL" id="KMY50426.1"/>
    </source>
</evidence>
<keyword evidence="6" id="KW-1185">Reference proteome</keyword>
<dbReference type="InterPro" id="IPR016169">
    <property type="entry name" value="FAD-bd_PCMH_sub2"/>
</dbReference>
<comment type="caution">
    <text evidence="5">The sequence shown here is derived from an EMBL/GenBank/DDBJ whole genome shotgun (WGS) entry which is preliminary data.</text>
</comment>
<dbReference type="InterPro" id="IPR002346">
    <property type="entry name" value="Mopterin_DH_FAD-bd"/>
</dbReference>
<sequence length="278" mass="31428">MLPFDFDYYKPTKLNEAVALYQSLDKKEKKPMFISGGTELITLGRINLAYTEAVIDLKEITECKVMKFEGDHLVYGSTLTLTKIEETNLFPLLTKTASEVADHTSRGKITLGGNICAQIFYRETVLPFLLADSQVMIVGSEGMKVVPINDIFKEQLQLKNGEFLVQLATDKRFIEAPYISIKRRQQWDTGYPLITVAALKMGEEVRVALSGLCPFPFRSKKLEDSLNNREWPINDRVDAALAELPRPILNDVEGSSDYRLFVLRNLLHDVLEGLDASF</sequence>
<dbReference type="RefSeq" id="WP_049681779.1">
    <property type="nucleotide sequence ID" value="NZ_LFZW01000001.1"/>
</dbReference>
<dbReference type="InterPro" id="IPR036318">
    <property type="entry name" value="FAD-bd_PCMH-like_sf"/>
</dbReference>
<organism evidence="5 6">
    <name type="scientific">Peribacillus loiseleuriae</name>
    <dbReference type="NCBI Taxonomy" id="1679170"/>
    <lineage>
        <taxon>Bacteria</taxon>
        <taxon>Bacillati</taxon>
        <taxon>Bacillota</taxon>
        <taxon>Bacilli</taxon>
        <taxon>Bacillales</taxon>
        <taxon>Bacillaceae</taxon>
        <taxon>Peribacillus</taxon>
    </lineage>
</organism>
<dbReference type="InterPro" id="IPR051312">
    <property type="entry name" value="Diverse_Substr_Oxidored"/>
</dbReference>